<evidence type="ECO:0000313" key="1">
    <source>
        <dbReference type="EMBL" id="KAI6780549.1"/>
    </source>
</evidence>
<proteinExistence type="predicted"/>
<organism evidence="1 2">
    <name type="scientific">Emericellopsis cladophorae</name>
    <dbReference type="NCBI Taxonomy" id="2686198"/>
    <lineage>
        <taxon>Eukaryota</taxon>
        <taxon>Fungi</taxon>
        <taxon>Dikarya</taxon>
        <taxon>Ascomycota</taxon>
        <taxon>Pezizomycotina</taxon>
        <taxon>Sordariomycetes</taxon>
        <taxon>Hypocreomycetidae</taxon>
        <taxon>Hypocreales</taxon>
        <taxon>Bionectriaceae</taxon>
        <taxon>Emericellopsis</taxon>
    </lineage>
</organism>
<comment type="caution">
    <text evidence="1">The sequence shown here is derived from an EMBL/GenBank/DDBJ whole genome shotgun (WGS) entry which is preliminary data.</text>
</comment>
<gene>
    <name evidence="1" type="ORF">J7T54_000189</name>
</gene>
<dbReference type="RefSeq" id="XP_051361405.1">
    <property type="nucleotide sequence ID" value="XM_051507448.1"/>
</dbReference>
<name>A0A9P9XZ37_9HYPO</name>
<reference evidence="1" key="1">
    <citation type="journal article" date="2021" name="J Fungi (Basel)">
        <title>Genomic and Metabolomic Analyses of the Marine Fungus Emericellopsis cladophorae: Insights into Saltwater Adaptability Mechanisms and Its Biosynthetic Potential.</title>
        <authorList>
            <person name="Goncalves M.F.M."/>
            <person name="Hilario S."/>
            <person name="Van de Peer Y."/>
            <person name="Esteves A.C."/>
            <person name="Alves A."/>
        </authorList>
    </citation>
    <scope>NUCLEOTIDE SEQUENCE</scope>
    <source>
        <strain evidence="1">MUM 19.33</strain>
    </source>
</reference>
<evidence type="ECO:0000313" key="2">
    <source>
        <dbReference type="Proteomes" id="UP001055219"/>
    </source>
</evidence>
<keyword evidence="2" id="KW-1185">Reference proteome</keyword>
<dbReference type="AlphaFoldDB" id="A0A9P9XZ37"/>
<reference evidence="1" key="2">
    <citation type="submission" date="2022-07" db="EMBL/GenBank/DDBJ databases">
        <authorList>
            <person name="Goncalves M.F.M."/>
            <person name="Hilario S."/>
            <person name="Van De Peer Y."/>
            <person name="Esteves A.C."/>
            <person name="Alves A."/>
        </authorList>
    </citation>
    <scope>NUCLEOTIDE SEQUENCE</scope>
    <source>
        <strain evidence="1">MUM 19.33</strain>
    </source>
</reference>
<accession>A0A9P9XZ37</accession>
<sequence>MTVSAANDGRITQSLPKLLYSNKAEIEDFAKSLLDRVLDCLNRPIALALELPEDFFVNMHRWIPTTSPNSAT</sequence>
<dbReference type="GeneID" id="75826710"/>
<dbReference type="OrthoDB" id="406156at2759"/>
<protein>
    <submittedName>
        <fullName evidence="1">Flavonol synthase protein</fullName>
    </submittedName>
</protein>
<dbReference type="EMBL" id="JAGIXG020000031">
    <property type="protein sequence ID" value="KAI6780549.1"/>
    <property type="molecule type" value="Genomic_DNA"/>
</dbReference>
<dbReference type="Proteomes" id="UP001055219">
    <property type="component" value="Unassembled WGS sequence"/>
</dbReference>